<organism evidence="2 3">
    <name type="scientific">Claviceps pusilla</name>
    <dbReference type="NCBI Taxonomy" id="123648"/>
    <lineage>
        <taxon>Eukaryota</taxon>
        <taxon>Fungi</taxon>
        <taxon>Dikarya</taxon>
        <taxon>Ascomycota</taxon>
        <taxon>Pezizomycotina</taxon>
        <taxon>Sordariomycetes</taxon>
        <taxon>Hypocreomycetidae</taxon>
        <taxon>Hypocreales</taxon>
        <taxon>Clavicipitaceae</taxon>
        <taxon>Claviceps</taxon>
    </lineage>
</organism>
<gene>
    <name evidence="2" type="ORF">E4U43_005323</name>
</gene>
<evidence type="ECO:0000256" key="1">
    <source>
        <dbReference type="SAM" id="MobiDB-lite"/>
    </source>
</evidence>
<reference evidence="2" key="1">
    <citation type="journal article" date="2020" name="bioRxiv">
        <title>Whole genome comparisons of ergot fungi reveals the divergence and evolution of species within the genus Claviceps are the result of varying mechanisms driving genome evolution and host range expansion.</title>
        <authorList>
            <person name="Wyka S.A."/>
            <person name="Mondo S.J."/>
            <person name="Liu M."/>
            <person name="Dettman J."/>
            <person name="Nalam V."/>
            <person name="Broders K.D."/>
        </authorList>
    </citation>
    <scope>NUCLEOTIDE SEQUENCE</scope>
    <source>
        <strain evidence="2">CCC 602</strain>
    </source>
</reference>
<keyword evidence="3" id="KW-1185">Reference proteome</keyword>
<feature type="region of interest" description="Disordered" evidence="1">
    <location>
        <begin position="1"/>
        <end position="21"/>
    </location>
</feature>
<accession>A0A9P7SU55</accession>
<dbReference type="EMBL" id="SRPW01003481">
    <property type="protein sequence ID" value="KAG5986865.1"/>
    <property type="molecule type" value="Genomic_DNA"/>
</dbReference>
<evidence type="ECO:0000313" key="2">
    <source>
        <dbReference type="EMBL" id="KAG5986865.1"/>
    </source>
</evidence>
<sequence length="78" mass="8387">MAGPAKAAAPSATATNGITAPAVRIGPHPGFISSSNQYSSEIKIRRMLKDNGCDPAREDNYRLQGVQLIDNVREHLQL</sequence>
<feature type="non-terminal residue" evidence="2">
    <location>
        <position position="78"/>
    </location>
</feature>
<dbReference type="AlphaFoldDB" id="A0A9P7SU55"/>
<name>A0A9P7SU55_9HYPO</name>
<proteinExistence type="predicted"/>
<dbReference type="Proteomes" id="UP000748025">
    <property type="component" value="Unassembled WGS sequence"/>
</dbReference>
<evidence type="ECO:0000313" key="3">
    <source>
        <dbReference type="Proteomes" id="UP000748025"/>
    </source>
</evidence>
<feature type="compositionally biased region" description="Low complexity" evidence="1">
    <location>
        <begin position="1"/>
        <end position="15"/>
    </location>
</feature>
<comment type="caution">
    <text evidence="2">The sequence shown here is derived from an EMBL/GenBank/DDBJ whole genome shotgun (WGS) entry which is preliminary data.</text>
</comment>
<protein>
    <submittedName>
        <fullName evidence="2">Uncharacterized protein</fullName>
    </submittedName>
</protein>
<dbReference type="OrthoDB" id="4951845at2759"/>